<proteinExistence type="predicted"/>
<dbReference type="GO" id="GO:0005634">
    <property type="term" value="C:nucleus"/>
    <property type="evidence" value="ECO:0007669"/>
    <property type="project" value="UniProtKB-SubCell"/>
</dbReference>
<dbReference type="Pfam" id="PF01352">
    <property type="entry name" value="KRAB"/>
    <property type="match status" value="1"/>
</dbReference>
<dbReference type="InterPro" id="IPR001909">
    <property type="entry name" value="KRAB"/>
</dbReference>
<dbReference type="Gene3D" id="1.10.4020.10">
    <property type="entry name" value="DNA breaking-rejoining enzymes"/>
    <property type="match status" value="1"/>
</dbReference>
<evidence type="ECO:0000259" key="7">
    <source>
        <dbReference type="PROSITE" id="PS50805"/>
    </source>
</evidence>
<keyword evidence="2" id="KW-0238">DNA-binding</keyword>
<dbReference type="InterPro" id="IPR050916">
    <property type="entry name" value="SCAN-C2H2_zinc_finger"/>
</dbReference>
<dbReference type="FunFam" id="1.10.4020.10:FF:000001">
    <property type="entry name" value="zinc finger protein 263 isoform X1"/>
    <property type="match status" value="1"/>
</dbReference>
<dbReference type="InterPro" id="IPR038269">
    <property type="entry name" value="SCAN_sf"/>
</dbReference>
<dbReference type="SMART" id="SM00431">
    <property type="entry name" value="SCAN"/>
    <property type="match status" value="1"/>
</dbReference>
<keyword evidence="1" id="KW-0805">Transcription regulation</keyword>
<dbReference type="SUPFAM" id="SSF109640">
    <property type="entry name" value="KRAB domain (Kruppel-associated box)"/>
    <property type="match status" value="1"/>
</dbReference>
<sequence length="296" mass="34069">MQPLNKSMAISKPQNLTLNEHREDLSGDVSWQQETTPVRETCDSEASRQKFRHFQYLEVSGPHEALSRLWELCLQWLRPEVHTTKQILELLVLEQFLTILPEEVRTWVNLHHPKNSKEVVSLIEDVIQDKDIPCEDSALLQKVSIKKEKMEADSLTGKSQEPVTFKDVVVEFSAEEWGRLDPAVKNLYRDVMLENYRNLSSLRKELLFSKPVEVPKLESKIKGWIMEQEIPRTAILDTQVISENQDSISKRISGAETSHGVIMTTLTQSRLPSLDACKIRVQNSFNTHELMLEGIL</sequence>
<dbReference type="Proteomes" id="UP000558488">
    <property type="component" value="Unassembled WGS sequence"/>
</dbReference>
<protein>
    <submittedName>
        <fullName evidence="8">Zinc finger protein 215</fullName>
    </submittedName>
</protein>
<dbReference type="SUPFAM" id="SSF47353">
    <property type="entry name" value="Retrovirus capsid dimerization domain-like"/>
    <property type="match status" value="1"/>
</dbReference>
<dbReference type="PROSITE" id="PS50805">
    <property type="entry name" value="KRAB"/>
    <property type="match status" value="1"/>
</dbReference>
<dbReference type="PROSITE" id="PS50804">
    <property type="entry name" value="SCAN_BOX"/>
    <property type="match status" value="1"/>
</dbReference>
<evidence type="ECO:0000256" key="1">
    <source>
        <dbReference type="ARBA" id="ARBA00023015"/>
    </source>
</evidence>
<keyword evidence="4 5" id="KW-0539">Nucleus</keyword>
<dbReference type="AlphaFoldDB" id="A0A7J7X2L4"/>
<dbReference type="SMART" id="SM00349">
    <property type="entry name" value="KRAB"/>
    <property type="match status" value="1"/>
</dbReference>
<dbReference type="Pfam" id="PF02023">
    <property type="entry name" value="SCAN"/>
    <property type="match status" value="1"/>
</dbReference>
<keyword evidence="3" id="KW-0804">Transcription</keyword>
<dbReference type="GO" id="GO:0003677">
    <property type="term" value="F:DNA binding"/>
    <property type="evidence" value="ECO:0007669"/>
    <property type="project" value="UniProtKB-KW"/>
</dbReference>
<name>A0A7J7X2L4_PIPKU</name>
<evidence type="ECO:0000256" key="2">
    <source>
        <dbReference type="ARBA" id="ARBA00023125"/>
    </source>
</evidence>
<evidence type="ECO:0000313" key="9">
    <source>
        <dbReference type="Proteomes" id="UP000558488"/>
    </source>
</evidence>
<feature type="domain" description="KRAB" evidence="7">
    <location>
        <begin position="163"/>
        <end position="236"/>
    </location>
</feature>
<comment type="subcellular location">
    <subcellularLocation>
        <location evidence="5">Nucleus</location>
    </subcellularLocation>
</comment>
<evidence type="ECO:0000256" key="5">
    <source>
        <dbReference type="PROSITE-ProRule" id="PRU00187"/>
    </source>
</evidence>
<evidence type="ECO:0000259" key="6">
    <source>
        <dbReference type="PROSITE" id="PS50804"/>
    </source>
</evidence>
<accession>A0A7J7X2L4</accession>
<dbReference type="Gene3D" id="6.10.140.140">
    <property type="match status" value="1"/>
</dbReference>
<comment type="caution">
    <text evidence="8">The sequence shown here is derived from an EMBL/GenBank/DDBJ whole genome shotgun (WGS) entry which is preliminary data.</text>
</comment>
<keyword evidence="9" id="KW-1185">Reference proteome</keyword>
<organism evidence="8 9">
    <name type="scientific">Pipistrellus kuhlii</name>
    <name type="common">Kuhl's pipistrelle</name>
    <dbReference type="NCBI Taxonomy" id="59472"/>
    <lineage>
        <taxon>Eukaryota</taxon>
        <taxon>Metazoa</taxon>
        <taxon>Chordata</taxon>
        <taxon>Craniata</taxon>
        <taxon>Vertebrata</taxon>
        <taxon>Euteleostomi</taxon>
        <taxon>Mammalia</taxon>
        <taxon>Eutheria</taxon>
        <taxon>Laurasiatheria</taxon>
        <taxon>Chiroptera</taxon>
        <taxon>Yangochiroptera</taxon>
        <taxon>Vespertilionidae</taxon>
        <taxon>Pipistrellus</taxon>
    </lineage>
</organism>
<evidence type="ECO:0000313" key="8">
    <source>
        <dbReference type="EMBL" id="KAF6343905.1"/>
    </source>
</evidence>
<dbReference type="PANTHER" id="PTHR45935">
    <property type="entry name" value="PROTEIN ZBED8-RELATED"/>
    <property type="match status" value="1"/>
</dbReference>
<dbReference type="InterPro" id="IPR003309">
    <property type="entry name" value="SCAN_dom"/>
</dbReference>
<dbReference type="CDD" id="cd07936">
    <property type="entry name" value="SCAN"/>
    <property type="match status" value="1"/>
</dbReference>
<dbReference type="PANTHER" id="PTHR45935:SF29">
    <property type="entry name" value="SCAN BOX DOMAIN-CONTAINING PROTEIN"/>
    <property type="match status" value="1"/>
</dbReference>
<evidence type="ECO:0000256" key="3">
    <source>
        <dbReference type="ARBA" id="ARBA00023163"/>
    </source>
</evidence>
<reference evidence="8 9" key="1">
    <citation type="journal article" date="2020" name="Nature">
        <title>Six reference-quality genomes reveal evolution of bat adaptations.</title>
        <authorList>
            <person name="Jebb D."/>
            <person name="Huang Z."/>
            <person name="Pippel M."/>
            <person name="Hughes G.M."/>
            <person name="Lavrichenko K."/>
            <person name="Devanna P."/>
            <person name="Winkler S."/>
            <person name="Jermiin L.S."/>
            <person name="Skirmuntt E.C."/>
            <person name="Katzourakis A."/>
            <person name="Burkitt-Gray L."/>
            <person name="Ray D.A."/>
            <person name="Sullivan K.A.M."/>
            <person name="Roscito J.G."/>
            <person name="Kirilenko B.M."/>
            <person name="Davalos L.M."/>
            <person name="Corthals A.P."/>
            <person name="Power M.L."/>
            <person name="Jones G."/>
            <person name="Ransome R.D."/>
            <person name="Dechmann D.K.N."/>
            <person name="Locatelli A.G."/>
            <person name="Puechmaille S.J."/>
            <person name="Fedrigo O."/>
            <person name="Jarvis E.D."/>
            <person name="Hiller M."/>
            <person name="Vernes S.C."/>
            <person name="Myers E.W."/>
            <person name="Teeling E.C."/>
        </authorList>
    </citation>
    <scope>NUCLEOTIDE SEQUENCE [LARGE SCALE GENOMIC DNA]</scope>
    <source>
        <strain evidence="8">MPipKuh1</strain>
        <tissue evidence="8">Flight muscle</tissue>
    </source>
</reference>
<evidence type="ECO:0000256" key="4">
    <source>
        <dbReference type="ARBA" id="ARBA00023242"/>
    </source>
</evidence>
<gene>
    <name evidence="8" type="ORF">mPipKuh1_019198</name>
</gene>
<dbReference type="GO" id="GO:0006355">
    <property type="term" value="P:regulation of DNA-templated transcription"/>
    <property type="evidence" value="ECO:0007669"/>
    <property type="project" value="InterPro"/>
</dbReference>
<dbReference type="CDD" id="cd07765">
    <property type="entry name" value="KRAB_A-box"/>
    <property type="match status" value="1"/>
</dbReference>
<dbReference type="EMBL" id="JACAGB010000009">
    <property type="protein sequence ID" value="KAF6343905.1"/>
    <property type="molecule type" value="Genomic_DNA"/>
</dbReference>
<dbReference type="InterPro" id="IPR036051">
    <property type="entry name" value="KRAB_dom_sf"/>
</dbReference>
<feature type="domain" description="SCAN box" evidence="6">
    <location>
        <begin position="48"/>
        <end position="126"/>
    </location>
</feature>